<dbReference type="EMBL" id="BTSY01000003">
    <property type="protein sequence ID" value="GMT17967.1"/>
    <property type="molecule type" value="Genomic_DNA"/>
</dbReference>
<organism evidence="1 2">
    <name type="scientific">Pristionchus fissidentatus</name>
    <dbReference type="NCBI Taxonomy" id="1538716"/>
    <lineage>
        <taxon>Eukaryota</taxon>
        <taxon>Metazoa</taxon>
        <taxon>Ecdysozoa</taxon>
        <taxon>Nematoda</taxon>
        <taxon>Chromadorea</taxon>
        <taxon>Rhabditida</taxon>
        <taxon>Rhabditina</taxon>
        <taxon>Diplogasteromorpha</taxon>
        <taxon>Diplogasteroidea</taxon>
        <taxon>Neodiplogasteridae</taxon>
        <taxon>Pristionchus</taxon>
    </lineage>
</organism>
<feature type="non-terminal residue" evidence="1">
    <location>
        <position position="1"/>
    </location>
</feature>
<evidence type="ECO:0000313" key="2">
    <source>
        <dbReference type="Proteomes" id="UP001432322"/>
    </source>
</evidence>
<name>A0AAV5VIQ5_9BILA</name>
<comment type="caution">
    <text evidence="1">The sequence shown here is derived from an EMBL/GenBank/DDBJ whole genome shotgun (WGS) entry which is preliminary data.</text>
</comment>
<dbReference type="AlphaFoldDB" id="A0AAV5VIQ5"/>
<sequence length="162" mass="18784">QVVFELVKKCALSYSEKKTVKLFEAIFRLYHLCPKESHITRDNITDDEVKTLTDFFPTAMNNIHFLFDFTDSTEITRSFLSGLTYFRLDVAPVVQQFVVDEQEKHHVEDTLFTCTAEYEEEARAGFRIVADTTKDTDGPPGHSWWLGRFNADEAPSLRDEYT</sequence>
<proteinExistence type="predicted"/>
<accession>A0AAV5VIQ5</accession>
<gene>
    <name evidence="1" type="ORF">PFISCL1PPCAC_9264</name>
</gene>
<dbReference type="Proteomes" id="UP001432322">
    <property type="component" value="Unassembled WGS sequence"/>
</dbReference>
<keyword evidence="2" id="KW-1185">Reference proteome</keyword>
<reference evidence="1" key="1">
    <citation type="submission" date="2023-10" db="EMBL/GenBank/DDBJ databases">
        <title>Genome assembly of Pristionchus species.</title>
        <authorList>
            <person name="Yoshida K."/>
            <person name="Sommer R.J."/>
        </authorList>
    </citation>
    <scope>NUCLEOTIDE SEQUENCE</scope>
    <source>
        <strain evidence="1">RS5133</strain>
    </source>
</reference>
<evidence type="ECO:0000313" key="1">
    <source>
        <dbReference type="EMBL" id="GMT17967.1"/>
    </source>
</evidence>
<feature type="non-terminal residue" evidence="1">
    <location>
        <position position="162"/>
    </location>
</feature>
<protein>
    <submittedName>
        <fullName evidence="1">Uncharacterized protein</fullName>
    </submittedName>
</protein>